<accession>A0AA85KL92</accession>
<sequence length="297" mass="33248">MISKITVVCLLAIFSLQIAASKQENAVQVSIKPKHWLDIFLGLLGELLSGLSEMTKYTIKVAGITDQSCGFWDLSLCTALQSRFGFFGGNIPKHPAHNNVVRTPKPPDADHCRVPDNYTFPDVYLTGMADYLNTTFWTIKNLTDGHTPKELKHLLEHLWDLQVDVGKLIPPRRNVCVTPVKIFTGPTEEKKIKITVQSGAGHHLDEIETQEPSENNTGFDPGKYVQTPFTANITTEYLKKQLFKSQICDCYLTVHKTALRAAGTAVRMWNQGVKDNLNYMLPFEGITELSDEALIQT</sequence>
<feature type="signal peptide" evidence="1">
    <location>
        <begin position="1"/>
        <end position="21"/>
    </location>
</feature>
<dbReference type="AlphaFoldDB" id="A0AA85KL92"/>
<evidence type="ECO:0000256" key="1">
    <source>
        <dbReference type="SAM" id="SignalP"/>
    </source>
</evidence>
<dbReference type="Proteomes" id="UP000050795">
    <property type="component" value="Unassembled WGS sequence"/>
</dbReference>
<reference evidence="2" key="1">
    <citation type="submission" date="2022-06" db="EMBL/GenBank/DDBJ databases">
        <authorList>
            <person name="Berger JAMES D."/>
            <person name="Berger JAMES D."/>
        </authorList>
    </citation>
    <scope>NUCLEOTIDE SEQUENCE [LARGE SCALE GENOMIC DNA]</scope>
</reference>
<keyword evidence="2" id="KW-1185">Reference proteome</keyword>
<evidence type="ECO:0000313" key="3">
    <source>
        <dbReference type="WBParaSite" id="TREG1_89740.1"/>
    </source>
</evidence>
<protein>
    <submittedName>
        <fullName evidence="3">Uncharacterized protein</fullName>
    </submittedName>
</protein>
<reference evidence="3" key="2">
    <citation type="submission" date="2023-11" db="UniProtKB">
        <authorList>
            <consortium name="WormBaseParasite"/>
        </authorList>
    </citation>
    <scope>IDENTIFICATION</scope>
</reference>
<proteinExistence type="predicted"/>
<keyword evidence="1" id="KW-0732">Signal</keyword>
<evidence type="ECO:0000313" key="2">
    <source>
        <dbReference type="Proteomes" id="UP000050795"/>
    </source>
</evidence>
<name>A0AA85KL92_TRIRE</name>
<feature type="chain" id="PRO_5041719243" evidence="1">
    <location>
        <begin position="22"/>
        <end position="297"/>
    </location>
</feature>
<organism evidence="2 3">
    <name type="scientific">Trichobilharzia regenti</name>
    <name type="common">Nasal bird schistosome</name>
    <dbReference type="NCBI Taxonomy" id="157069"/>
    <lineage>
        <taxon>Eukaryota</taxon>
        <taxon>Metazoa</taxon>
        <taxon>Spiralia</taxon>
        <taxon>Lophotrochozoa</taxon>
        <taxon>Platyhelminthes</taxon>
        <taxon>Trematoda</taxon>
        <taxon>Digenea</taxon>
        <taxon>Strigeidida</taxon>
        <taxon>Schistosomatoidea</taxon>
        <taxon>Schistosomatidae</taxon>
        <taxon>Trichobilharzia</taxon>
    </lineage>
</organism>
<dbReference type="WBParaSite" id="TREG1_89740.1">
    <property type="protein sequence ID" value="TREG1_89740.1"/>
    <property type="gene ID" value="TREG1_89740"/>
</dbReference>